<evidence type="ECO:0000313" key="4">
    <source>
        <dbReference type="Proteomes" id="UP001276659"/>
    </source>
</evidence>
<feature type="compositionally biased region" description="Low complexity" evidence="2">
    <location>
        <begin position="606"/>
        <end position="616"/>
    </location>
</feature>
<feature type="compositionally biased region" description="Polar residues" evidence="2">
    <location>
        <begin position="591"/>
        <end position="605"/>
    </location>
</feature>
<feature type="compositionally biased region" description="Basic and acidic residues" evidence="2">
    <location>
        <begin position="119"/>
        <end position="129"/>
    </location>
</feature>
<dbReference type="Proteomes" id="UP001276659">
    <property type="component" value="Unassembled WGS sequence"/>
</dbReference>
<feature type="compositionally biased region" description="Basic residues" evidence="2">
    <location>
        <begin position="813"/>
        <end position="834"/>
    </location>
</feature>
<comment type="caution">
    <text evidence="3">The sequence shown here is derived from an EMBL/GenBank/DDBJ whole genome shotgun (WGS) entry which is preliminary data.</text>
</comment>
<proteinExistence type="predicted"/>
<feature type="compositionally biased region" description="Polar residues" evidence="2">
    <location>
        <begin position="99"/>
        <end position="115"/>
    </location>
</feature>
<feature type="region of interest" description="Disordered" evidence="2">
    <location>
        <begin position="29"/>
        <end position="129"/>
    </location>
</feature>
<feature type="compositionally biased region" description="Polar residues" evidence="2">
    <location>
        <begin position="59"/>
        <end position="83"/>
    </location>
</feature>
<accession>A0AAD9Z4Y3</accession>
<feature type="region of interest" description="Disordered" evidence="2">
    <location>
        <begin position="789"/>
        <end position="852"/>
    </location>
</feature>
<evidence type="ECO:0000256" key="2">
    <source>
        <dbReference type="SAM" id="MobiDB-lite"/>
    </source>
</evidence>
<keyword evidence="4" id="KW-1185">Reference proteome</keyword>
<feature type="coiled-coil region" evidence="1">
    <location>
        <begin position="153"/>
        <end position="184"/>
    </location>
</feature>
<reference evidence="3" key="1">
    <citation type="submission" date="2022-11" db="EMBL/GenBank/DDBJ databases">
        <title>Chromosomal genome sequence assembly and mating type (MAT) locus characterization of the leprose asexual lichenized fungus Lepraria neglecta (Nyl.) Erichsen.</title>
        <authorList>
            <person name="Allen J.L."/>
            <person name="Pfeffer B."/>
        </authorList>
    </citation>
    <scope>NUCLEOTIDE SEQUENCE</scope>
    <source>
        <strain evidence="3">Allen 5258</strain>
    </source>
</reference>
<feature type="region of interest" description="Disordered" evidence="2">
    <location>
        <begin position="467"/>
        <end position="488"/>
    </location>
</feature>
<evidence type="ECO:0000313" key="3">
    <source>
        <dbReference type="EMBL" id="KAK3170092.1"/>
    </source>
</evidence>
<gene>
    <name evidence="3" type="ORF">OEA41_009478</name>
</gene>
<dbReference type="EMBL" id="JASNWA010000009">
    <property type="protein sequence ID" value="KAK3170092.1"/>
    <property type="molecule type" value="Genomic_DNA"/>
</dbReference>
<feature type="compositionally biased region" description="Polar residues" evidence="2">
    <location>
        <begin position="636"/>
        <end position="672"/>
    </location>
</feature>
<feature type="compositionally biased region" description="Polar residues" evidence="2">
    <location>
        <begin position="32"/>
        <end position="41"/>
    </location>
</feature>
<feature type="compositionally biased region" description="Low complexity" evidence="2">
    <location>
        <begin position="797"/>
        <end position="812"/>
    </location>
</feature>
<feature type="coiled-coil region" evidence="1">
    <location>
        <begin position="388"/>
        <end position="415"/>
    </location>
</feature>
<evidence type="ECO:0000256" key="1">
    <source>
        <dbReference type="SAM" id="Coils"/>
    </source>
</evidence>
<keyword evidence="1" id="KW-0175">Coiled coil</keyword>
<sequence>MDEGSPLPEPAAVEVSALDNHTLGKTSAFAMISQNSSNRSAGHNRRSRRWSTPLVLDTSPKNTSMDNEYVNSPESTISPLTANSSSRSPSPVESEDSANQRLDTLGSDTESTVSESEAEQDKNEGAEAEITKEWEGVLRLKESAHQTEIEILNDEHKADKELLEKSLNSEVERLKRNMKVQKQTMDKKFAKLSADSAQKDAFIESKDALLRKAEADSLDIKTQNAALWKGVMCCIPHMTVLKKQVCELECMLYNVHPDYYKMSDRLNAAVVEKKRLKKNLDDFHSQFLAGKPICSEGKSISESNAAKLEQVTALLEADDAKGTYLRMINKAGAENASLKAQLESRIKDIQYLYYLKGQYDNNMVALYNTHQWMVNDAVQGFITEMGMRLNLQDTYESLKKDFEKLKAEKKRLDKTMATGKPKPRTTTSSSQQALLAFPGHFVPGQHSKSFGKKITLDAISNMTVGSFNLNIPPPSESPEEQPRTTSFQRTVPEAKTAVKQDPFGGAFQATTDPFMDRFESQFPWQQAQPAGPAQPEFETSLNQETSDFQFPNTSNPSMKRSELLFTQRQEQSEYHPSYDIPPEAEAKSKQEGFTSPFSATSGSFTQQPAPQAPWQQKMPRDHAEQETETEAEVKQPQFNFSIPTTSNPFVKQSRAQPHSSQEQPVDQASQHTVPKPENEFKWNNFTGRARYPTQISTATWPPNATYGNPWNNDAASSQTFPPQNAKFSSIWDQTSFKMQTGSNTMADTPPDVEQIVDPDVQGSSVNAMEPSIPHITIGAPEFIFDPSVQEPLHEFPPSDQNESSPSSSQGPPKSHKNKKEKNKQRTALRKAAKARARDTGATVDVDGDEKME</sequence>
<feature type="region of interest" description="Disordered" evidence="2">
    <location>
        <begin position="566"/>
        <end position="686"/>
    </location>
</feature>
<dbReference type="AlphaFoldDB" id="A0AAD9Z4Y3"/>
<organism evidence="3 4">
    <name type="scientific">Lepraria neglecta</name>
    <dbReference type="NCBI Taxonomy" id="209136"/>
    <lineage>
        <taxon>Eukaryota</taxon>
        <taxon>Fungi</taxon>
        <taxon>Dikarya</taxon>
        <taxon>Ascomycota</taxon>
        <taxon>Pezizomycotina</taxon>
        <taxon>Lecanoromycetes</taxon>
        <taxon>OSLEUM clade</taxon>
        <taxon>Lecanoromycetidae</taxon>
        <taxon>Lecanorales</taxon>
        <taxon>Lecanorineae</taxon>
        <taxon>Stereocaulaceae</taxon>
        <taxon>Lepraria</taxon>
    </lineage>
</organism>
<protein>
    <submittedName>
        <fullName evidence="3">Uncharacterized protein</fullName>
    </submittedName>
</protein>
<name>A0AAD9Z4Y3_9LECA</name>